<evidence type="ECO:0008006" key="6">
    <source>
        <dbReference type="Google" id="ProtNLM"/>
    </source>
</evidence>
<keyword evidence="5" id="KW-1185">Reference proteome</keyword>
<evidence type="ECO:0000313" key="5">
    <source>
        <dbReference type="Proteomes" id="UP000689195"/>
    </source>
</evidence>
<feature type="repeat" description="TPR" evidence="3">
    <location>
        <begin position="74"/>
        <end position="107"/>
    </location>
</feature>
<evidence type="ECO:0000256" key="1">
    <source>
        <dbReference type="ARBA" id="ARBA00022737"/>
    </source>
</evidence>
<dbReference type="Pfam" id="PF00515">
    <property type="entry name" value="TPR_1"/>
    <property type="match status" value="2"/>
</dbReference>
<gene>
    <name evidence="4" type="ORF">PPENT_87.1.T2030009</name>
</gene>
<feature type="repeat" description="TPR" evidence="3">
    <location>
        <begin position="40"/>
        <end position="73"/>
    </location>
</feature>
<dbReference type="PROSITE" id="PS50293">
    <property type="entry name" value="TPR_REGION"/>
    <property type="match status" value="2"/>
</dbReference>
<sequence length="185" mass="21511">MVIDLTKSGDYIMSGDQYHNKIEEIVYESEDKKQQKIKEAERLLNEGMALRKLNKYQEAIECYSKAININPNYDKAWYNKGMALYNLNKYQEAIECYDKAITINPIYDTAWSNKGYALHQLQIYTDAISCYDQALSISINSIRLQRKADSLFELGKKSEAKKFYLVALEQGSNDKNYIQKQLSKL</sequence>
<dbReference type="EMBL" id="CAJJDO010000203">
    <property type="protein sequence ID" value="CAD8214280.1"/>
    <property type="molecule type" value="Genomic_DNA"/>
</dbReference>
<name>A0A8S1YKB8_9CILI</name>
<organism evidence="4 5">
    <name type="scientific">Paramecium pentaurelia</name>
    <dbReference type="NCBI Taxonomy" id="43138"/>
    <lineage>
        <taxon>Eukaryota</taxon>
        <taxon>Sar</taxon>
        <taxon>Alveolata</taxon>
        <taxon>Ciliophora</taxon>
        <taxon>Intramacronucleata</taxon>
        <taxon>Oligohymenophorea</taxon>
        <taxon>Peniculida</taxon>
        <taxon>Parameciidae</taxon>
        <taxon>Paramecium</taxon>
    </lineage>
</organism>
<proteinExistence type="predicted"/>
<reference evidence="4" key="1">
    <citation type="submission" date="2021-01" db="EMBL/GenBank/DDBJ databases">
        <authorList>
            <consortium name="Genoscope - CEA"/>
            <person name="William W."/>
        </authorList>
    </citation>
    <scope>NUCLEOTIDE SEQUENCE</scope>
</reference>
<keyword evidence="1" id="KW-0677">Repeat</keyword>
<dbReference type="PROSITE" id="PS50005">
    <property type="entry name" value="TPR"/>
    <property type="match status" value="2"/>
</dbReference>
<dbReference type="OrthoDB" id="310386at2759"/>
<evidence type="ECO:0000256" key="2">
    <source>
        <dbReference type="ARBA" id="ARBA00022803"/>
    </source>
</evidence>
<dbReference type="PANTHER" id="PTHR44943:SF4">
    <property type="entry name" value="TPR REPEAT-CONTAINING PROTEIN MJ0798"/>
    <property type="match status" value="1"/>
</dbReference>
<dbReference type="SMART" id="SM00028">
    <property type="entry name" value="TPR"/>
    <property type="match status" value="4"/>
</dbReference>
<accession>A0A8S1YKB8</accession>
<dbReference type="InterPro" id="IPR051685">
    <property type="entry name" value="Ycf3/AcsC/BcsC/TPR_MFPF"/>
</dbReference>
<dbReference type="Proteomes" id="UP000689195">
    <property type="component" value="Unassembled WGS sequence"/>
</dbReference>
<dbReference type="AlphaFoldDB" id="A0A8S1YKB8"/>
<dbReference type="Pfam" id="PF13181">
    <property type="entry name" value="TPR_8"/>
    <property type="match status" value="1"/>
</dbReference>
<dbReference type="InterPro" id="IPR019734">
    <property type="entry name" value="TPR_rpt"/>
</dbReference>
<evidence type="ECO:0000256" key="3">
    <source>
        <dbReference type="PROSITE-ProRule" id="PRU00339"/>
    </source>
</evidence>
<evidence type="ECO:0000313" key="4">
    <source>
        <dbReference type="EMBL" id="CAD8214280.1"/>
    </source>
</evidence>
<dbReference type="PANTHER" id="PTHR44943">
    <property type="entry name" value="CELLULOSE SYNTHASE OPERON PROTEIN C"/>
    <property type="match status" value="1"/>
</dbReference>
<protein>
    <recommendedName>
        <fullName evidence="6">Tetratricopeptide repeat protein</fullName>
    </recommendedName>
</protein>
<comment type="caution">
    <text evidence="4">The sequence shown here is derived from an EMBL/GenBank/DDBJ whole genome shotgun (WGS) entry which is preliminary data.</text>
</comment>
<keyword evidence="2 3" id="KW-0802">TPR repeat</keyword>